<name>A0A5B8S8A9_9SPHN</name>
<dbReference type="Proteomes" id="UP000321172">
    <property type="component" value="Chromosome"/>
</dbReference>
<feature type="region of interest" description="Disordered" evidence="1">
    <location>
        <begin position="34"/>
        <end position="64"/>
    </location>
</feature>
<proteinExistence type="predicted"/>
<dbReference type="RefSeq" id="WP_147090956.1">
    <property type="nucleotide sequence ID" value="NZ_BAABJD010000002.1"/>
</dbReference>
<organism evidence="2 3">
    <name type="scientific">Novosphingobium ginsenosidimutans</name>
    <dbReference type="NCBI Taxonomy" id="1176536"/>
    <lineage>
        <taxon>Bacteria</taxon>
        <taxon>Pseudomonadati</taxon>
        <taxon>Pseudomonadota</taxon>
        <taxon>Alphaproteobacteria</taxon>
        <taxon>Sphingomonadales</taxon>
        <taxon>Sphingomonadaceae</taxon>
        <taxon>Novosphingobium</taxon>
    </lineage>
</organism>
<evidence type="ECO:0000313" key="2">
    <source>
        <dbReference type="EMBL" id="QEA16877.1"/>
    </source>
</evidence>
<gene>
    <name evidence="2" type="ORF">FRF71_12475</name>
</gene>
<keyword evidence="3" id="KW-1185">Reference proteome</keyword>
<protein>
    <submittedName>
        <fullName evidence="2">Attachment protein</fullName>
    </submittedName>
</protein>
<dbReference type="EMBL" id="CP042345">
    <property type="protein sequence ID" value="QEA16877.1"/>
    <property type="molecule type" value="Genomic_DNA"/>
</dbReference>
<feature type="compositionally biased region" description="Polar residues" evidence="1">
    <location>
        <begin position="42"/>
        <end position="58"/>
    </location>
</feature>
<dbReference type="InterPro" id="IPR041374">
    <property type="entry name" value="BaeRF_family12"/>
</dbReference>
<accession>A0A5B8S8A9</accession>
<dbReference type="KEGG" id="ngf:FRF71_12475"/>
<evidence type="ECO:0000313" key="3">
    <source>
        <dbReference type="Proteomes" id="UP000321172"/>
    </source>
</evidence>
<sequence length="134" mass="14933">MLLPHGCYVALVDGETFDVYRNAGAEAEPQLLLLDPPEIDATNHSGGSHRSSPGNHADSQVAEDAHARAAVHWLNSQVLEHRIKDLVILAPPRTLGEMRRHYHGKLQEVLRKEVGKDLAGFDPRDIIHALREER</sequence>
<reference evidence="2 3" key="1">
    <citation type="journal article" date="2013" name="J. Microbiol. Biotechnol.">
        <title>Novosphingobium ginsenosidimutans sp. nov., with the ability to convert ginsenoside.</title>
        <authorList>
            <person name="Kim J.K."/>
            <person name="He D."/>
            <person name="Liu Q.M."/>
            <person name="Park H.Y."/>
            <person name="Jung M.S."/>
            <person name="Yoon M.H."/>
            <person name="Kim S.C."/>
            <person name="Im W.T."/>
        </authorList>
    </citation>
    <scope>NUCLEOTIDE SEQUENCE [LARGE SCALE GENOMIC DNA]</scope>
    <source>
        <strain evidence="2 3">FW-6</strain>
    </source>
</reference>
<dbReference type="AlphaFoldDB" id="A0A5B8S8A9"/>
<dbReference type="Pfam" id="PF18856">
    <property type="entry name" value="baeRF_family12"/>
    <property type="match status" value="1"/>
</dbReference>
<dbReference type="OrthoDB" id="9812459at2"/>
<evidence type="ECO:0000256" key="1">
    <source>
        <dbReference type="SAM" id="MobiDB-lite"/>
    </source>
</evidence>